<feature type="compositionally biased region" description="Polar residues" evidence="1">
    <location>
        <begin position="21"/>
        <end position="31"/>
    </location>
</feature>
<dbReference type="PANTHER" id="PTHR45749">
    <property type="match status" value="1"/>
</dbReference>
<dbReference type="PANTHER" id="PTHR45749:SF37">
    <property type="entry name" value="OS05G0311600 PROTEIN"/>
    <property type="match status" value="1"/>
</dbReference>
<protein>
    <submittedName>
        <fullName evidence="3">Zinc finger MYM-type protein 1-like isoform X1</fullName>
    </submittedName>
</protein>
<dbReference type="SMART" id="SM00597">
    <property type="entry name" value="ZnF_TTF"/>
    <property type="match status" value="1"/>
</dbReference>
<feature type="compositionally biased region" description="Acidic residues" evidence="1">
    <location>
        <begin position="54"/>
        <end position="64"/>
    </location>
</feature>
<dbReference type="Proteomes" id="UP000752171">
    <property type="component" value="Unassembled WGS sequence"/>
</dbReference>
<dbReference type="AlphaFoldDB" id="A0A8T2KS45"/>
<sequence>MKRKSDISHFFQKKKEACAESQVQPENSSEGRATEPTHNERQEREDSSAGESGAESEETLEQGETDEHHGSEAECEDQRKELFVSTNTAPSDISKCRDDSPVQPMLKIYPRTKMGDRRRSFKAAWYNIHPWLEYSKHSDSAYCFACRHFSPPKSSETVFDSVAGFRNWKKATYKEGGFAIHARSERHKQAMIAWRDYQKAVKNDATLLNALNKEHNKQITENRDYIKTIAEVLLLTATQNIAQRGHNESADSDNKGNFMAILETIAKHDKTVKKRLTSIHNAKYTSKVIQNEVLSCLADMVRTKIIEEVKDSEVFSIMVDETKDVKKKEQISLVVRYYFSGAVHESFLHFESADRLDAAGLTDKIIHILQSHGLEYRDNLVGQAYDGASVMSGKYTGVQARIKEQAKHAFYVHCSAHCLNLVLVDTVKTVPEADQFFSLLERLYVFTSGSYVHQKWLSVQKEMYEGAPRELQRLSDTRWACRYMSLRNIIDRLPAIKRVLQEIAHEHHGDRSVEARGLLAQIDLQFIVYLVTFCKVFGETKLLSDMLQSPSLDLSKAVDLVEALIQTLNDYRNESFFDSLWNEVLTTAEQCDTAVQPTAKRQKKLSSKLGGHCVLSTVGQKRSDSELEKESFRTGFFYPVLDHILTELNRRFSSRNCDLMNGIQALNPKSDGFLKEDTLFSFAKMYESNIEDLGHELHQFRRILERKIQTGTPRPFSVVELASFMEPYKEVFFELYKLCKVAVSIPVTTASCERSFSTLKLVKTYLRSTLTDERLSNLGVLSIESRRAKTLNLEEFVDLFARNHKNRRIQLM</sequence>
<dbReference type="InterPro" id="IPR006580">
    <property type="entry name" value="Znf_TTF"/>
</dbReference>
<evidence type="ECO:0000259" key="2">
    <source>
        <dbReference type="SMART" id="SM00597"/>
    </source>
</evidence>
<feature type="compositionally biased region" description="Basic and acidic residues" evidence="1">
    <location>
        <begin position="65"/>
        <end position="79"/>
    </location>
</feature>
<dbReference type="GO" id="GO:0046983">
    <property type="term" value="F:protein dimerization activity"/>
    <property type="evidence" value="ECO:0007669"/>
    <property type="project" value="InterPro"/>
</dbReference>
<proteinExistence type="predicted"/>
<feature type="region of interest" description="Disordered" evidence="1">
    <location>
        <begin position="1"/>
        <end position="79"/>
    </location>
</feature>
<evidence type="ECO:0000313" key="3">
    <source>
        <dbReference type="EMBL" id="KAG9262208.1"/>
    </source>
</evidence>
<dbReference type="EMBL" id="JAICCE010000021">
    <property type="protein sequence ID" value="KAG9262208.1"/>
    <property type="molecule type" value="Genomic_DNA"/>
</dbReference>
<organism evidence="3 4">
    <name type="scientific">Astyanax mexicanus</name>
    <name type="common">Blind cave fish</name>
    <name type="synonym">Astyanax fasciatus mexicanus</name>
    <dbReference type="NCBI Taxonomy" id="7994"/>
    <lineage>
        <taxon>Eukaryota</taxon>
        <taxon>Metazoa</taxon>
        <taxon>Chordata</taxon>
        <taxon>Craniata</taxon>
        <taxon>Vertebrata</taxon>
        <taxon>Euteleostomi</taxon>
        <taxon>Actinopterygii</taxon>
        <taxon>Neopterygii</taxon>
        <taxon>Teleostei</taxon>
        <taxon>Ostariophysi</taxon>
        <taxon>Characiformes</taxon>
        <taxon>Characoidei</taxon>
        <taxon>Acestrorhamphidae</taxon>
        <taxon>Acestrorhamphinae</taxon>
        <taxon>Astyanax</taxon>
    </lineage>
</organism>
<feature type="compositionally biased region" description="Basic and acidic residues" evidence="1">
    <location>
        <begin position="32"/>
        <end position="47"/>
    </location>
</feature>
<evidence type="ECO:0000256" key="1">
    <source>
        <dbReference type="SAM" id="MobiDB-lite"/>
    </source>
</evidence>
<gene>
    <name evidence="3" type="primary">ZMYM1</name>
    <name evidence="3" type="ORF">AMEX_G23950</name>
</gene>
<accession>A0A8T2KS45</accession>
<evidence type="ECO:0000313" key="4">
    <source>
        <dbReference type="Proteomes" id="UP000752171"/>
    </source>
</evidence>
<feature type="domain" description="TTF-type" evidence="2">
    <location>
        <begin position="117"/>
        <end position="218"/>
    </location>
</feature>
<dbReference type="InterPro" id="IPR012337">
    <property type="entry name" value="RNaseH-like_sf"/>
</dbReference>
<dbReference type="SUPFAM" id="SSF53098">
    <property type="entry name" value="Ribonuclease H-like"/>
    <property type="match status" value="1"/>
</dbReference>
<dbReference type="InterPro" id="IPR025398">
    <property type="entry name" value="DUF4371"/>
</dbReference>
<feature type="compositionally biased region" description="Basic and acidic residues" evidence="1">
    <location>
        <begin position="1"/>
        <end position="18"/>
    </location>
</feature>
<dbReference type="InterPro" id="IPR008906">
    <property type="entry name" value="HATC_C_dom"/>
</dbReference>
<reference evidence="3 4" key="1">
    <citation type="submission" date="2021-07" db="EMBL/GenBank/DDBJ databases">
        <authorList>
            <person name="Imarazene B."/>
            <person name="Zahm M."/>
            <person name="Klopp C."/>
            <person name="Cabau C."/>
            <person name="Beille S."/>
            <person name="Jouanno E."/>
            <person name="Castinel A."/>
            <person name="Lluch J."/>
            <person name="Gil L."/>
            <person name="Kuchtly C."/>
            <person name="Lopez Roques C."/>
            <person name="Donnadieu C."/>
            <person name="Parrinello H."/>
            <person name="Journot L."/>
            <person name="Du K."/>
            <person name="Schartl M."/>
            <person name="Retaux S."/>
            <person name="Guiguen Y."/>
        </authorList>
    </citation>
    <scope>NUCLEOTIDE SEQUENCE [LARGE SCALE GENOMIC DNA]</scope>
    <source>
        <strain evidence="3">Pach_M1</strain>
        <tissue evidence="3">Testis</tissue>
    </source>
</reference>
<dbReference type="Pfam" id="PF14291">
    <property type="entry name" value="DUF4371"/>
    <property type="match status" value="1"/>
</dbReference>
<dbReference type="OrthoDB" id="120976at2759"/>
<dbReference type="Pfam" id="PF05699">
    <property type="entry name" value="Dimer_Tnp_hAT"/>
    <property type="match status" value="1"/>
</dbReference>
<comment type="caution">
    <text evidence="3">The sequence shown here is derived from an EMBL/GenBank/DDBJ whole genome shotgun (WGS) entry which is preliminary data.</text>
</comment>
<name>A0A8T2KS45_ASTMX</name>